<evidence type="ECO:0000313" key="2">
    <source>
        <dbReference type="Proteomes" id="UP001190926"/>
    </source>
</evidence>
<dbReference type="PANTHER" id="PTHR36030">
    <property type="entry name" value="CALMODULIN-BINDING DOMAIN-CONTAINING PROTEIN"/>
    <property type="match status" value="1"/>
</dbReference>
<evidence type="ECO:0000313" key="1">
    <source>
        <dbReference type="EMBL" id="KAH6832065.1"/>
    </source>
</evidence>
<sequence length="104" mass="11047">MEAVMSEKRGSMRSKLIMSFYRAGAGAGAGANAPPPPTTVKPKPAVLVKTTSFRCAADGDGYVHGPNGGAGDQHVDNKATSYIFHVKQRLQLEESNLIFNSPQN</sequence>
<protein>
    <submittedName>
        <fullName evidence="1">Uncharacterized protein</fullName>
    </submittedName>
</protein>
<accession>A0AAD4JFC7</accession>
<dbReference type="Proteomes" id="UP001190926">
    <property type="component" value="Unassembled WGS sequence"/>
</dbReference>
<name>A0AAD4JFC7_PERFH</name>
<comment type="caution">
    <text evidence="1">The sequence shown here is derived from an EMBL/GenBank/DDBJ whole genome shotgun (WGS) entry which is preliminary data.</text>
</comment>
<organism evidence="1 2">
    <name type="scientific">Perilla frutescens var. hirtella</name>
    <name type="common">Perilla citriodora</name>
    <name type="synonym">Perilla setoyensis</name>
    <dbReference type="NCBI Taxonomy" id="608512"/>
    <lineage>
        <taxon>Eukaryota</taxon>
        <taxon>Viridiplantae</taxon>
        <taxon>Streptophyta</taxon>
        <taxon>Embryophyta</taxon>
        <taxon>Tracheophyta</taxon>
        <taxon>Spermatophyta</taxon>
        <taxon>Magnoliopsida</taxon>
        <taxon>eudicotyledons</taxon>
        <taxon>Gunneridae</taxon>
        <taxon>Pentapetalae</taxon>
        <taxon>asterids</taxon>
        <taxon>lamiids</taxon>
        <taxon>Lamiales</taxon>
        <taxon>Lamiaceae</taxon>
        <taxon>Nepetoideae</taxon>
        <taxon>Elsholtzieae</taxon>
        <taxon>Perilla</taxon>
    </lineage>
</organism>
<dbReference type="EMBL" id="SDAM02000078">
    <property type="protein sequence ID" value="KAH6832065.1"/>
    <property type="molecule type" value="Genomic_DNA"/>
</dbReference>
<proteinExistence type="predicted"/>
<reference evidence="1 2" key="1">
    <citation type="journal article" date="2021" name="Nat. Commun.">
        <title>Incipient diploidization of the medicinal plant Perilla within 10,000 years.</title>
        <authorList>
            <person name="Zhang Y."/>
            <person name="Shen Q."/>
            <person name="Leng L."/>
            <person name="Zhang D."/>
            <person name="Chen S."/>
            <person name="Shi Y."/>
            <person name="Ning Z."/>
            <person name="Chen S."/>
        </authorList>
    </citation>
    <scope>NUCLEOTIDE SEQUENCE [LARGE SCALE GENOMIC DNA]</scope>
    <source>
        <strain evidence="2">cv. PC099</strain>
    </source>
</reference>
<keyword evidence="2" id="KW-1185">Reference proteome</keyword>
<dbReference type="PANTHER" id="PTHR36030:SF1">
    <property type="entry name" value="CALMODULIN-BINDING DOMAIN-CONTAINING PROTEIN"/>
    <property type="match status" value="1"/>
</dbReference>
<dbReference type="AlphaFoldDB" id="A0AAD4JFC7"/>
<gene>
    <name evidence="1" type="ORF">C2S53_007983</name>
</gene>